<accession>A0A918GRQ1</accession>
<dbReference type="AlphaFoldDB" id="A0A918GRQ1"/>
<comment type="caution">
    <text evidence="1">The sequence shown here is derived from an EMBL/GenBank/DDBJ whole genome shotgun (WGS) entry which is preliminary data.</text>
</comment>
<sequence length="404" mass="43488">MTPPTPVTIQGYLPDPNPLLAGKSGSIQVSCRRGDYDAKTGAILDLDFPFGAGPGALTTKDGARAIRPKATNARRWTFDQVAFDDKNGRAAIRARRASTWDTSVPVERITLEDIAVGLPPHDTDLAVYQVSKGGERQQRLASHTLPKSTAELSFTDLEPDDPVVSRGQTTRLTWNLTRTSTDPVLTVAYAGTGRTPYSTTGPKKYQQNSWTTPRLDDQAVVFVVTATIGEVGLSQWTQVHVRRGAASTGPLTVTGTVRLLGSPAERLFDDLLLTVPQAGLRKAEGVVDGSRHVIAPEQFDAFFENWYAQTHTDGLLTVHCAGASPERGHEGVLKLKVGVPQGDATEDGPAGSREWPVTSRTALTLPLPRGTALTLTPPHYTRSHLLSMHWTAFGTTASPRKGTA</sequence>
<keyword evidence="2" id="KW-1185">Reference proteome</keyword>
<name>A0A918GRQ1_STRGD</name>
<dbReference type="EMBL" id="BMSL01000016">
    <property type="protein sequence ID" value="GGS52884.1"/>
    <property type="molecule type" value="Genomic_DNA"/>
</dbReference>
<organism evidence="1 2">
    <name type="scientific">Streptomyces griseoviridis</name>
    <dbReference type="NCBI Taxonomy" id="45398"/>
    <lineage>
        <taxon>Bacteria</taxon>
        <taxon>Bacillati</taxon>
        <taxon>Actinomycetota</taxon>
        <taxon>Actinomycetes</taxon>
        <taxon>Kitasatosporales</taxon>
        <taxon>Streptomycetaceae</taxon>
        <taxon>Streptomyces</taxon>
    </lineage>
</organism>
<evidence type="ECO:0000313" key="2">
    <source>
        <dbReference type="Proteomes" id="UP000653493"/>
    </source>
</evidence>
<proteinExistence type="predicted"/>
<dbReference type="Proteomes" id="UP000653493">
    <property type="component" value="Unassembled WGS sequence"/>
</dbReference>
<reference evidence="1" key="1">
    <citation type="journal article" date="2014" name="Int. J. Syst. Evol. Microbiol.">
        <title>Complete genome sequence of Corynebacterium casei LMG S-19264T (=DSM 44701T), isolated from a smear-ripened cheese.</title>
        <authorList>
            <consortium name="US DOE Joint Genome Institute (JGI-PGF)"/>
            <person name="Walter F."/>
            <person name="Albersmeier A."/>
            <person name="Kalinowski J."/>
            <person name="Ruckert C."/>
        </authorList>
    </citation>
    <scope>NUCLEOTIDE SEQUENCE</scope>
    <source>
        <strain evidence="1">JCM 4234</strain>
    </source>
</reference>
<gene>
    <name evidence="1" type="ORF">GCM10010238_47870</name>
</gene>
<reference evidence="1" key="2">
    <citation type="submission" date="2020-09" db="EMBL/GenBank/DDBJ databases">
        <authorList>
            <person name="Sun Q."/>
            <person name="Ohkuma M."/>
        </authorList>
    </citation>
    <scope>NUCLEOTIDE SEQUENCE</scope>
    <source>
        <strain evidence="1">JCM 4234</strain>
    </source>
</reference>
<protein>
    <submittedName>
        <fullName evidence="1">Uncharacterized protein</fullName>
    </submittedName>
</protein>
<evidence type="ECO:0000313" key="1">
    <source>
        <dbReference type="EMBL" id="GGS52884.1"/>
    </source>
</evidence>